<feature type="repeat" description="TPR" evidence="3">
    <location>
        <begin position="1046"/>
        <end position="1079"/>
    </location>
</feature>
<dbReference type="Pfam" id="PF13529">
    <property type="entry name" value="Peptidase_C39_2"/>
    <property type="match status" value="1"/>
</dbReference>
<dbReference type="Pfam" id="PF13174">
    <property type="entry name" value="TPR_6"/>
    <property type="match status" value="2"/>
</dbReference>
<evidence type="ECO:0000256" key="4">
    <source>
        <dbReference type="SAM" id="MobiDB-lite"/>
    </source>
</evidence>
<dbReference type="PROSITE" id="PS50005">
    <property type="entry name" value="TPR"/>
    <property type="match status" value="3"/>
</dbReference>
<proteinExistence type="predicted"/>
<dbReference type="Gene3D" id="3.90.70.10">
    <property type="entry name" value="Cysteine proteinases"/>
    <property type="match status" value="1"/>
</dbReference>
<dbReference type="Pfam" id="PF13181">
    <property type="entry name" value="TPR_8"/>
    <property type="match status" value="1"/>
</dbReference>
<dbReference type="InterPro" id="IPR051685">
    <property type="entry name" value="Ycf3/AcsC/BcsC/TPR_MFPF"/>
</dbReference>
<dbReference type="SMART" id="SM00028">
    <property type="entry name" value="TPR"/>
    <property type="match status" value="6"/>
</dbReference>
<evidence type="ECO:0000256" key="2">
    <source>
        <dbReference type="ARBA" id="ARBA00022803"/>
    </source>
</evidence>
<dbReference type="PANTHER" id="PTHR44943">
    <property type="entry name" value="CELLULOSE SYNTHASE OPERON PROTEIN C"/>
    <property type="match status" value="1"/>
</dbReference>
<accession>A0A4P9VMW3</accession>
<sequence length="1407" mass="163102">MLFRRHHPLYGPLSHHARKAYLIFAKGDGYQAYQAFVQCRQQVVHLLSQPADALFWDDVLTAAGKTNTGNALIKIASRYFPKHPGIQLRWLGIRTQRENLRDSLAHAEAMSNLCSNTYEHTLQQAIVIRISARMGLIKSTYERIANLKTQLPTKHYLAWRHLAIAYGYLRDWDAAITCSQQAIKSYPQRADGYCLLISNLLARSQLAQAKKVLQQAITKGFNDLMFLHYKAQFYYFIGDLTQSIQCLTELKHRWSNMDLRQIEHTHVNLLWLNDQKDEALKLAQTVYPSFYQQLKEAPPNAEKVLISVPVMCQEPSMCVPTSITMCAHAQGVTLDPRQLYQQMQGHEGTELWRMQSYLENNGFTVHYIQNTSAAIKTLLKQGIPLIGHLLTLFMAHVEVIIGFDDALQGFYIRDPESLSPKFVDEGYLTEAYQASGNYLIAVTHQSQPALAGYPCHEDAQQLIALSKHVAENNISLAKLAYQKISHDSPCAYLRDIYAYGICLSPQQFADRMKHYANDQQQHNVTRLKAILNCGDTEFLEQWVASYRQQHDDIPTGFAHYLELIVAKAKQHWSEVLTRANQLLAKSSSAEHLWIYKAEAEYELGLMDDALSSANMAIDLSPKSTSIKRKLRLIRPYAESYQARCQQLQAQIKASPSIFELQEEYAYLLGEGSSGLEYEKALKRCIDARPLLPWNYDKLADWYLQQDRNDLAKTILNQGRSLLPTEIQLRSFEQDKEDTPHPKSEDHDQQATPEVSLTDQWQTLKWAWYQQAHFTDSDYQRLATLIKNNDFINQLSWFDACYCYAVYFGVTDQRLRQRSASEQTAALKKCLPADLPGHKPFSLLCFNQALERGDLSRQANYLLYEWQSAAMKNGQWRYDIAFDIAFFKECAGYLNDAEQMYQTIIQQMPGYAGAYYRLAQILDKKGELQLAMHWYTKSIEIAPLSPGAISRMLDVYHDNQLYEKAALCAQKLLDLHPYSFNYIEQVLRYLAYNDSVKVALQQLEDYEVYLSPSAKAAIAARLYLIEDNFQQAADQLATINQRQGLTRHVMVSEVRCYIGLEKYEQALNTIHNALEYEPEDEWFINTKLQVLEKTNSTQRYTFIEHCIKQQVITNNILSSWYEYHKHDNSETLFDWLQQQPEDAAYRCARYLEHVFIDHNELQKRLDLLYFGSRYFTHYDYFKRTLVYWLINQNKYDEAVQITKTLLAQQPDEPENHLLLGRIYTDQGNVSAAFQHLNRAYDMTGWVDALVHIGRAHHSEGNTRLAIDTYKNVLEKDPLHDLALNNLFILHYEPTQLYPYFYRTIDHQIGHETQYFLVNAARCAVEVKQPLPTNWLPMALHRFNALFHEPPFADEKTQLAKLIYRYYFTLGEKEKGEAILDKAEVPKPGFWPWHRFGNSWIPKHESYES</sequence>
<feature type="domain" description="Peptidase C39-like" evidence="5">
    <location>
        <begin position="307"/>
        <end position="415"/>
    </location>
</feature>
<dbReference type="Pfam" id="PF14559">
    <property type="entry name" value="TPR_19"/>
    <property type="match status" value="1"/>
</dbReference>
<protein>
    <submittedName>
        <fullName evidence="6">Tetratricopeptide repeat protein</fullName>
    </submittedName>
</protein>
<gene>
    <name evidence="6" type="ORF">B9G39_12695</name>
</gene>
<evidence type="ECO:0000259" key="5">
    <source>
        <dbReference type="Pfam" id="PF13529"/>
    </source>
</evidence>
<evidence type="ECO:0000256" key="3">
    <source>
        <dbReference type="PROSITE-ProRule" id="PRU00339"/>
    </source>
</evidence>
<evidence type="ECO:0000256" key="1">
    <source>
        <dbReference type="ARBA" id="ARBA00022737"/>
    </source>
</evidence>
<name>A0A4P9VMW3_9GAMM</name>
<dbReference type="Gene3D" id="1.25.40.10">
    <property type="entry name" value="Tetratricopeptide repeat domain"/>
    <property type="match status" value="4"/>
</dbReference>
<dbReference type="Proteomes" id="UP000257039">
    <property type="component" value="Unassembled WGS sequence"/>
</dbReference>
<organism evidence="6 7">
    <name type="scientific">Zooshikella ganghwensis</name>
    <dbReference type="NCBI Taxonomy" id="202772"/>
    <lineage>
        <taxon>Bacteria</taxon>
        <taxon>Pseudomonadati</taxon>
        <taxon>Pseudomonadota</taxon>
        <taxon>Gammaproteobacteria</taxon>
        <taxon>Oceanospirillales</taxon>
        <taxon>Zooshikellaceae</taxon>
        <taxon>Zooshikella</taxon>
    </lineage>
</organism>
<feature type="repeat" description="TPR" evidence="3">
    <location>
        <begin position="911"/>
        <end position="944"/>
    </location>
</feature>
<evidence type="ECO:0000313" key="7">
    <source>
        <dbReference type="Proteomes" id="UP000257039"/>
    </source>
</evidence>
<dbReference type="InterPro" id="IPR039564">
    <property type="entry name" value="Peptidase_C39-like"/>
</dbReference>
<dbReference type="EMBL" id="NDXW01000001">
    <property type="protein sequence ID" value="RDH44236.1"/>
    <property type="molecule type" value="Genomic_DNA"/>
</dbReference>
<feature type="compositionally biased region" description="Basic and acidic residues" evidence="4">
    <location>
        <begin position="733"/>
        <end position="748"/>
    </location>
</feature>
<keyword evidence="2 3" id="KW-0802">TPR repeat</keyword>
<dbReference type="SUPFAM" id="SSF48452">
    <property type="entry name" value="TPR-like"/>
    <property type="match status" value="3"/>
</dbReference>
<dbReference type="InterPro" id="IPR011990">
    <property type="entry name" value="TPR-like_helical_dom_sf"/>
</dbReference>
<feature type="repeat" description="TPR" evidence="3">
    <location>
        <begin position="1245"/>
        <end position="1278"/>
    </location>
</feature>
<reference evidence="6 7" key="1">
    <citation type="submission" date="2017-04" db="EMBL/GenBank/DDBJ databases">
        <title>Draft genome sequence of Zooshikella ganghwensis VG4 isolated from Red Sea sediments.</title>
        <authorList>
            <person name="Rehman Z."/>
            <person name="Alam I."/>
            <person name="Kamau A."/>
            <person name="Bajic V."/>
            <person name="Leiknes T."/>
        </authorList>
    </citation>
    <scope>NUCLEOTIDE SEQUENCE [LARGE SCALE GENOMIC DNA]</scope>
    <source>
        <strain evidence="6 7">VG4</strain>
    </source>
</reference>
<evidence type="ECO:0000313" key="6">
    <source>
        <dbReference type="EMBL" id="RDH44236.1"/>
    </source>
</evidence>
<keyword evidence="1" id="KW-0677">Repeat</keyword>
<dbReference type="PANTHER" id="PTHR44943:SF8">
    <property type="entry name" value="TPR REPEAT-CONTAINING PROTEIN MJ0263"/>
    <property type="match status" value="1"/>
</dbReference>
<feature type="region of interest" description="Disordered" evidence="4">
    <location>
        <begin position="733"/>
        <end position="753"/>
    </location>
</feature>
<dbReference type="RefSeq" id="WP_094787428.1">
    <property type="nucleotide sequence ID" value="NZ_NDXW01000001.1"/>
</dbReference>
<dbReference type="InterPro" id="IPR019734">
    <property type="entry name" value="TPR_rpt"/>
</dbReference>
<comment type="caution">
    <text evidence="6">The sequence shown here is derived from an EMBL/GenBank/DDBJ whole genome shotgun (WGS) entry which is preliminary data.</text>
</comment>
<keyword evidence="7" id="KW-1185">Reference proteome</keyword>